<dbReference type="Proteomes" id="UP000799436">
    <property type="component" value="Unassembled WGS sequence"/>
</dbReference>
<organism evidence="2 3">
    <name type="scientific">Teratosphaeria nubilosa</name>
    <dbReference type="NCBI Taxonomy" id="161662"/>
    <lineage>
        <taxon>Eukaryota</taxon>
        <taxon>Fungi</taxon>
        <taxon>Dikarya</taxon>
        <taxon>Ascomycota</taxon>
        <taxon>Pezizomycotina</taxon>
        <taxon>Dothideomycetes</taxon>
        <taxon>Dothideomycetidae</taxon>
        <taxon>Mycosphaerellales</taxon>
        <taxon>Teratosphaeriaceae</taxon>
        <taxon>Teratosphaeria</taxon>
    </lineage>
</organism>
<accession>A0A6G1L6T7</accession>
<proteinExistence type="predicted"/>
<sequence length="116" mass="13122">TQTSYGSWLYVKPRRFVVIRASDFYCIVLPITSYGGRGVAKEGVRKSNHAIVHIGKQAPQPSIYELPRDGELAMLPYPIRIDPDRPDIRLDSMSRIDFGKVHPIDHKCKVKSLGMV</sequence>
<dbReference type="EMBL" id="ML995845">
    <property type="protein sequence ID" value="KAF2768340.1"/>
    <property type="molecule type" value="Genomic_DNA"/>
</dbReference>
<evidence type="ECO:0000313" key="2">
    <source>
        <dbReference type="EMBL" id="KAF2768340.1"/>
    </source>
</evidence>
<dbReference type="AlphaFoldDB" id="A0A6G1L6T7"/>
<evidence type="ECO:0000259" key="1">
    <source>
        <dbReference type="Pfam" id="PF20233"/>
    </source>
</evidence>
<dbReference type="OrthoDB" id="3559580at2759"/>
<feature type="domain" description="DUF6590" evidence="1">
    <location>
        <begin position="2"/>
        <end position="116"/>
    </location>
</feature>
<name>A0A6G1L6T7_9PEZI</name>
<evidence type="ECO:0000313" key="3">
    <source>
        <dbReference type="Proteomes" id="UP000799436"/>
    </source>
</evidence>
<dbReference type="Pfam" id="PF20233">
    <property type="entry name" value="DUF6590"/>
    <property type="match status" value="1"/>
</dbReference>
<dbReference type="InterPro" id="IPR046497">
    <property type="entry name" value="DUF6590"/>
</dbReference>
<feature type="non-terminal residue" evidence="2">
    <location>
        <position position="116"/>
    </location>
</feature>
<feature type="non-terminal residue" evidence="2">
    <location>
        <position position="1"/>
    </location>
</feature>
<gene>
    <name evidence="2" type="ORF">EJ03DRAFT_259331</name>
</gene>
<reference evidence="2" key="1">
    <citation type="journal article" date="2020" name="Stud. Mycol.">
        <title>101 Dothideomycetes genomes: a test case for predicting lifestyles and emergence of pathogens.</title>
        <authorList>
            <person name="Haridas S."/>
            <person name="Albert R."/>
            <person name="Binder M."/>
            <person name="Bloem J."/>
            <person name="Labutti K."/>
            <person name="Salamov A."/>
            <person name="Andreopoulos B."/>
            <person name="Baker S."/>
            <person name="Barry K."/>
            <person name="Bills G."/>
            <person name="Bluhm B."/>
            <person name="Cannon C."/>
            <person name="Castanera R."/>
            <person name="Culley D."/>
            <person name="Daum C."/>
            <person name="Ezra D."/>
            <person name="Gonzalez J."/>
            <person name="Henrissat B."/>
            <person name="Kuo A."/>
            <person name="Liang C."/>
            <person name="Lipzen A."/>
            <person name="Lutzoni F."/>
            <person name="Magnuson J."/>
            <person name="Mondo S."/>
            <person name="Nolan M."/>
            <person name="Ohm R."/>
            <person name="Pangilinan J."/>
            <person name="Park H.-J."/>
            <person name="Ramirez L."/>
            <person name="Alfaro M."/>
            <person name="Sun H."/>
            <person name="Tritt A."/>
            <person name="Yoshinaga Y."/>
            <person name="Zwiers L.-H."/>
            <person name="Turgeon B."/>
            <person name="Goodwin S."/>
            <person name="Spatafora J."/>
            <person name="Crous P."/>
            <person name="Grigoriev I."/>
        </authorList>
    </citation>
    <scope>NUCLEOTIDE SEQUENCE</scope>
    <source>
        <strain evidence="2">CBS 116005</strain>
    </source>
</reference>
<keyword evidence="3" id="KW-1185">Reference proteome</keyword>
<protein>
    <recommendedName>
        <fullName evidence="1">DUF6590 domain-containing protein</fullName>
    </recommendedName>
</protein>